<proteinExistence type="predicted"/>
<gene>
    <name evidence="1" type="ORF">Val02_49950</name>
</gene>
<protein>
    <submittedName>
        <fullName evidence="1">Uncharacterized protein</fullName>
    </submittedName>
</protein>
<keyword evidence="2" id="KW-1185">Reference proteome</keyword>
<evidence type="ECO:0000313" key="1">
    <source>
        <dbReference type="EMBL" id="GIJ48109.1"/>
    </source>
</evidence>
<comment type="caution">
    <text evidence="1">The sequence shown here is derived from an EMBL/GenBank/DDBJ whole genome shotgun (WGS) entry which is preliminary data.</text>
</comment>
<dbReference type="RefSeq" id="WP_203901609.1">
    <property type="nucleotide sequence ID" value="NZ_BOPF01000019.1"/>
</dbReference>
<dbReference type="Gene3D" id="1.10.8.1060">
    <property type="entry name" value="Corynebacterium glutamicum thioredoxin-dependent arsenate reductase, N-terminal domain"/>
    <property type="match status" value="1"/>
</dbReference>
<evidence type="ECO:0000313" key="2">
    <source>
        <dbReference type="Proteomes" id="UP000619260"/>
    </source>
</evidence>
<dbReference type="NCBIfam" id="NF046112">
    <property type="entry name" value="MSMEG_6209_Nter"/>
    <property type="match status" value="1"/>
</dbReference>
<dbReference type="EMBL" id="BOPF01000019">
    <property type="protein sequence ID" value="GIJ48109.1"/>
    <property type="molecule type" value="Genomic_DNA"/>
</dbReference>
<dbReference type="AlphaFoldDB" id="A0A8J3YMA4"/>
<name>A0A8J3YMA4_9ACTN</name>
<dbReference type="Proteomes" id="UP000619260">
    <property type="component" value="Unassembled WGS sequence"/>
</dbReference>
<accession>A0A8J3YMA4</accession>
<sequence length="71" mass="8204">MRTQGFDVEFEITGVHFVLDRLVARYGDRYPAEAIRQVVEEAQRPYLGSQVHAFVPLMVERDARRVLDAGR</sequence>
<reference evidence="1" key="1">
    <citation type="submission" date="2021-01" db="EMBL/GenBank/DDBJ databases">
        <title>Whole genome shotgun sequence of Virgisporangium aliadipatigenens NBRC 105644.</title>
        <authorList>
            <person name="Komaki H."/>
            <person name="Tamura T."/>
        </authorList>
    </citation>
    <scope>NUCLEOTIDE SEQUENCE</scope>
    <source>
        <strain evidence="1">NBRC 105644</strain>
    </source>
</reference>
<organism evidence="1 2">
    <name type="scientific">Virgisporangium aliadipatigenens</name>
    <dbReference type="NCBI Taxonomy" id="741659"/>
    <lineage>
        <taxon>Bacteria</taxon>
        <taxon>Bacillati</taxon>
        <taxon>Actinomycetota</taxon>
        <taxon>Actinomycetes</taxon>
        <taxon>Micromonosporales</taxon>
        <taxon>Micromonosporaceae</taxon>
        <taxon>Virgisporangium</taxon>
    </lineage>
</organism>